<name>A0A0V0GP57_SOLCH</name>
<proteinExistence type="predicted"/>
<sequence>MDERERANLNYGGKMVMQHKHRFLETFFTGKAQSICITQVAVIVSTQDIHPHRQVSQSAIYAFKRNTEITK</sequence>
<dbReference type="AlphaFoldDB" id="A0A0V0GP57"/>
<reference evidence="1" key="1">
    <citation type="submission" date="2015-12" db="EMBL/GenBank/DDBJ databases">
        <title>Gene expression during late stages of embryo sac development: a critical building block for successful pollen-pistil interactions.</title>
        <authorList>
            <person name="Liu Y."/>
            <person name="Joly V."/>
            <person name="Sabar M."/>
            <person name="Matton D.P."/>
        </authorList>
    </citation>
    <scope>NUCLEOTIDE SEQUENCE</scope>
</reference>
<dbReference type="EMBL" id="GEDG01033837">
    <property type="protein sequence ID" value="JAP10047.1"/>
    <property type="molecule type" value="Transcribed_RNA"/>
</dbReference>
<evidence type="ECO:0000313" key="1">
    <source>
        <dbReference type="EMBL" id="JAP10047.1"/>
    </source>
</evidence>
<protein>
    <submittedName>
        <fullName evidence="1">Putative ovule protein</fullName>
    </submittedName>
</protein>
<accession>A0A0V0GP57</accession>
<organism evidence="1">
    <name type="scientific">Solanum chacoense</name>
    <name type="common">Chaco potato</name>
    <dbReference type="NCBI Taxonomy" id="4108"/>
    <lineage>
        <taxon>Eukaryota</taxon>
        <taxon>Viridiplantae</taxon>
        <taxon>Streptophyta</taxon>
        <taxon>Embryophyta</taxon>
        <taxon>Tracheophyta</taxon>
        <taxon>Spermatophyta</taxon>
        <taxon>Magnoliopsida</taxon>
        <taxon>eudicotyledons</taxon>
        <taxon>Gunneridae</taxon>
        <taxon>Pentapetalae</taxon>
        <taxon>asterids</taxon>
        <taxon>lamiids</taxon>
        <taxon>Solanales</taxon>
        <taxon>Solanaceae</taxon>
        <taxon>Solanoideae</taxon>
        <taxon>Solaneae</taxon>
        <taxon>Solanum</taxon>
    </lineage>
</organism>